<feature type="domain" description="Lipid/polyisoprenoid-binding YceI-like" evidence="2">
    <location>
        <begin position="79"/>
        <end position="245"/>
    </location>
</feature>
<accession>A0A7Y9DKL5</accession>
<dbReference type="RefSeq" id="WP_218884953.1">
    <property type="nucleotide sequence ID" value="NZ_BAAAGN010000022.1"/>
</dbReference>
<dbReference type="PANTHER" id="PTHR34406:SF1">
    <property type="entry name" value="PROTEIN YCEI"/>
    <property type="match status" value="1"/>
</dbReference>
<dbReference type="InterPro" id="IPR007372">
    <property type="entry name" value="Lipid/polyisoprenoid-bd_YceI"/>
</dbReference>
<reference evidence="3 4" key="1">
    <citation type="submission" date="2020-07" db="EMBL/GenBank/DDBJ databases">
        <title>Sequencing the genomes of 1000 actinobacteria strains.</title>
        <authorList>
            <person name="Klenk H.-P."/>
        </authorList>
    </citation>
    <scope>NUCLEOTIDE SEQUENCE [LARGE SCALE GENOMIC DNA]</scope>
    <source>
        <strain evidence="3 4">DSM 7487</strain>
    </source>
</reference>
<evidence type="ECO:0000259" key="2">
    <source>
        <dbReference type="SMART" id="SM00867"/>
    </source>
</evidence>
<gene>
    <name evidence="3" type="ORF">BJ968_001829</name>
</gene>
<dbReference type="InterPro" id="IPR006311">
    <property type="entry name" value="TAT_signal"/>
</dbReference>
<dbReference type="PANTHER" id="PTHR34406">
    <property type="entry name" value="PROTEIN YCEI"/>
    <property type="match status" value="1"/>
</dbReference>
<evidence type="ECO:0000256" key="1">
    <source>
        <dbReference type="ARBA" id="ARBA00008812"/>
    </source>
</evidence>
<proteinExistence type="inferred from homology"/>
<dbReference type="Gene3D" id="2.40.128.110">
    <property type="entry name" value="Lipid/polyisoprenoid-binding, YceI-like"/>
    <property type="match status" value="1"/>
</dbReference>
<evidence type="ECO:0000313" key="3">
    <source>
        <dbReference type="EMBL" id="NYD22289.1"/>
    </source>
</evidence>
<dbReference type="PROSITE" id="PS51318">
    <property type="entry name" value="TAT"/>
    <property type="match status" value="1"/>
</dbReference>
<dbReference type="InterPro" id="IPR036761">
    <property type="entry name" value="TTHA0802/YceI-like_sf"/>
</dbReference>
<dbReference type="AlphaFoldDB" id="A0A7Y9DKL5"/>
<sequence>MSSTRTTDRPPAPGRPRRRRALWTTLAVVAALLVLAAVAGPRLYARLESGKAAAPLAPSAAAPAATPTGASTDPTLDGTWALVPGGTAGYRVAEVLNGQDITVTGRTSQVSGDLTVAGGQLTAATVSVDLASVTTDSSQRDNQFRTRVLDVAQHPTADLALTAPVPLGGLDVGSRLAVTLPATLTLNGTTRDVSVPATVERTAQDAVTVTGSLPLTWSDHGVQAPDLGFVKVEDTGTVEFSVSARPA</sequence>
<dbReference type="Pfam" id="PF04264">
    <property type="entry name" value="YceI"/>
    <property type="match status" value="1"/>
</dbReference>
<name>A0A7Y9DKL5_9ACTN</name>
<organism evidence="3 4">
    <name type="scientific">Kineococcus aurantiacus</name>
    <dbReference type="NCBI Taxonomy" id="37633"/>
    <lineage>
        <taxon>Bacteria</taxon>
        <taxon>Bacillati</taxon>
        <taxon>Actinomycetota</taxon>
        <taxon>Actinomycetes</taxon>
        <taxon>Kineosporiales</taxon>
        <taxon>Kineosporiaceae</taxon>
        <taxon>Kineococcus</taxon>
    </lineage>
</organism>
<evidence type="ECO:0000313" key="4">
    <source>
        <dbReference type="Proteomes" id="UP000521922"/>
    </source>
</evidence>
<dbReference type="Proteomes" id="UP000521922">
    <property type="component" value="Unassembled WGS sequence"/>
</dbReference>
<comment type="similarity">
    <text evidence="1">Belongs to the UPF0312 family.</text>
</comment>
<keyword evidence="4" id="KW-1185">Reference proteome</keyword>
<protein>
    <submittedName>
        <fullName evidence="3">Polyisoprenoid-binding protein YceI</fullName>
    </submittedName>
</protein>
<dbReference type="SUPFAM" id="SSF101874">
    <property type="entry name" value="YceI-like"/>
    <property type="match status" value="1"/>
</dbReference>
<comment type="caution">
    <text evidence="3">The sequence shown here is derived from an EMBL/GenBank/DDBJ whole genome shotgun (WGS) entry which is preliminary data.</text>
</comment>
<dbReference type="SMART" id="SM00867">
    <property type="entry name" value="YceI"/>
    <property type="match status" value="1"/>
</dbReference>
<dbReference type="EMBL" id="JACCBB010000001">
    <property type="protein sequence ID" value="NYD22289.1"/>
    <property type="molecule type" value="Genomic_DNA"/>
</dbReference>